<name>A0A9P2T933_THEFU</name>
<gene>
    <name evidence="2" type="ORF">TM51_14596</name>
</gene>
<reference evidence="2 3" key="1">
    <citation type="journal article" date="2013" name="Genome Announc.">
        <title>Draft Genome Sequence of the Lignocellulose Decomposer Thermobifida fusca Strain TM51.</title>
        <authorList>
            <person name="Toth A."/>
            <person name="Barna T."/>
            <person name="Nagy I."/>
            <person name="Horvath B."/>
            <person name="Nagy I."/>
            <person name="Tancsics A."/>
            <person name="Kriszt B."/>
            <person name="Baka E."/>
            <person name="Fekete C."/>
            <person name="Kukolya J."/>
        </authorList>
    </citation>
    <scope>NUCLEOTIDE SEQUENCE [LARGE SCALE GENOMIC DNA]</scope>
    <source>
        <strain evidence="2 3">TM51</strain>
    </source>
</reference>
<evidence type="ECO:0000313" key="3">
    <source>
        <dbReference type="Proteomes" id="UP000014184"/>
    </source>
</evidence>
<protein>
    <submittedName>
        <fullName evidence="2">Uncharacterized protein</fullName>
    </submittedName>
</protein>
<dbReference type="RefSeq" id="WP_011293263.1">
    <property type="nucleotide sequence ID" value="NZ_AOSG01000086.1"/>
</dbReference>
<accession>A0A9P2T933</accession>
<proteinExistence type="predicted"/>
<evidence type="ECO:0000256" key="1">
    <source>
        <dbReference type="SAM" id="MobiDB-lite"/>
    </source>
</evidence>
<feature type="region of interest" description="Disordered" evidence="1">
    <location>
        <begin position="47"/>
        <end position="68"/>
    </location>
</feature>
<feature type="region of interest" description="Disordered" evidence="1">
    <location>
        <begin position="144"/>
        <end position="183"/>
    </location>
</feature>
<dbReference type="EMBL" id="AOSG01000086">
    <property type="protein sequence ID" value="EOR69985.1"/>
    <property type="molecule type" value="Genomic_DNA"/>
</dbReference>
<feature type="compositionally biased region" description="Basic and acidic residues" evidence="1">
    <location>
        <begin position="168"/>
        <end position="183"/>
    </location>
</feature>
<sequence>MPEQDTPSPLSLKERLALVYQRLDQMPPPTTAQEAFDRLNTVLEEVEDEYSGVPKNPNPGLKFDGRMYPPREDFTEYTADGRILAVTKGNTIEALPDGTLTISSRKTGQPVYQRKGAGQSLTLDNEAGLEIQNPTIAKAFEAVRQAQQGMVPPGTRAHGRSQAPAPRRNLDTPHRSKDRGPEL</sequence>
<keyword evidence="3" id="KW-1185">Reference proteome</keyword>
<evidence type="ECO:0000313" key="2">
    <source>
        <dbReference type="EMBL" id="EOR69985.1"/>
    </source>
</evidence>
<dbReference type="AlphaFoldDB" id="A0A9P2T933"/>
<comment type="caution">
    <text evidence="2">The sequence shown here is derived from an EMBL/GenBank/DDBJ whole genome shotgun (WGS) entry which is preliminary data.</text>
</comment>
<organism evidence="2 3">
    <name type="scientific">Thermobifida fusca TM51</name>
    <dbReference type="NCBI Taxonomy" id="1169414"/>
    <lineage>
        <taxon>Bacteria</taxon>
        <taxon>Bacillati</taxon>
        <taxon>Actinomycetota</taxon>
        <taxon>Actinomycetes</taxon>
        <taxon>Streptosporangiales</taxon>
        <taxon>Nocardiopsidaceae</taxon>
        <taxon>Thermobifida</taxon>
    </lineage>
</organism>
<dbReference type="Proteomes" id="UP000014184">
    <property type="component" value="Unassembled WGS sequence"/>
</dbReference>